<dbReference type="EMBL" id="BJYE01000051">
    <property type="protein sequence ID" value="GEN57969.1"/>
    <property type="molecule type" value="Genomic_DNA"/>
</dbReference>
<sequence>MCTGKYKYELYVRLMTGESLLVELQYGITGGYYYPNKERGTPIFDEDKFYSKCKDLASKIKIRFKILDKLGSRSYYAVKFIYKHENIYVMCNMSQPIIAFCSYESFDATDNDCVFHWDKFLDIEELTKEFESEYKVLSVHELNSSFILEEHEELKNVQSVIEQVEYYNPKTIGEAIFNYWD</sequence>
<dbReference type="STRING" id="442899.SAMN05720591_10410"/>
<dbReference type="AlphaFoldDB" id="A0A511X4T5"/>
<accession>A0A511X4T5</accession>
<gene>
    <name evidence="1" type="ORF">HAL01_24330</name>
</gene>
<keyword evidence="2" id="KW-1185">Reference proteome</keyword>
<organism evidence="1 2">
    <name type="scientific">Halolactibacillus alkaliphilus</name>
    <dbReference type="NCBI Taxonomy" id="442899"/>
    <lineage>
        <taxon>Bacteria</taxon>
        <taxon>Bacillati</taxon>
        <taxon>Bacillota</taxon>
        <taxon>Bacilli</taxon>
        <taxon>Bacillales</taxon>
        <taxon>Bacillaceae</taxon>
        <taxon>Halolactibacillus</taxon>
    </lineage>
</organism>
<protein>
    <submittedName>
        <fullName evidence="1">Uncharacterized protein</fullName>
    </submittedName>
</protein>
<comment type="caution">
    <text evidence="1">The sequence shown here is derived from an EMBL/GenBank/DDBJ whole genome shotgun (WGS) entry which is preliminary data.</text>
</comment>
<proteinExistence type="predicted"/>
<reference evidence="1 2" key="1">
    <citation type="submission" date="2019-07" db="EMBL/GenBank/DDBJ databases">
        <title>Whole genome shotgun sequence of Halolactibacillus alkaliphilus NBRC 103919.</title>
        <authorList>
            <person name="Hosoyama A."/>
            <person name="Uohara A."/>
            <person name="Ohji S."/>
            <person name="Ichikawa N."/>
        </authorList>
    </citation>
    <scope>NUCLEOTIDE SEQUENCE [LARGE SCALE GENOMIC DNA]</scope>
    <source>
        <strain evidence="1 2">NBRC 103919</strain>
    </source>
</reference>
<evidence type="ECO:0000313" key="2">
    <source>
        <dbReference type="Proteomes" id="UP000321400"/>
    </source>
</evidence>
<dbReference type="Proteomes" id="UP000321400">
    <property type="component" value="Unassembled WGS sequence"/>
</dbReference>
<name>A0A511X4T5_9BACI</name>
<evidence type="ECO:0000313" key="1">
    <source>
        <dbReference type="EMBL" id="GEN57969.1"/>
    </source>
</evidence>